<sequence length="254" mass="28794">MQSITNFMIRKYNSVYTPISLRQAHEGTQLGPGITCHPPAAARSFCVVGIAICYVEYRPTKFIFTREKPDIEFALGIRDLDLALREDEPFSLTEPPKPTGGSSNEQTAKYDKWEMSNRLSMLTMKRVMSYIVPGGIPSCDNAKKFLNTIEQNVRESKKAETGNLLSRLNLSRVDMMMSSTYDGNVIVREHILMMLDMAYKLKYLDISIPDSCSIHIALNSISPRFGQLKTAYKVIMRKNKGVQKKKNSKHQTVN</sequence>
<accession>A0A498HSG4</accession>
<gene>
    <name evidence="2" type="ORF">DVH24_025592</name>
</gene>
<name>A0A498HSG4_MALDO</name>
<protein>
    <recommendedName>
        <fullName evidence="4">UBN2 domain-containing protein</fullName>
    </recommendedName>
</protein>
<evidence type="ECO:0000256" key="1">
    <source>
        <dbReference type="SAM" id="MobiDB-lite"/>
    </source>
</evidence>
<dbReference type="EMBL" id="RDQH01000342">
    <property type="protein sequence ID" value="RXH72091.1"/>
    <property type="molecule type" value="Genomic_DNA"/>
</dbReference>
<evidence type="ECO:0000313" key="2">
    <source>
        <dbReference type="EMBL" id="RXH72091.1"/>
    </source>
</evidence>
<dbReference type="Proteomes" id="UP000290289">
    <property type="component" value="Chromosome 16"/>
</dbReference>
<evidence type="ECO:0000313" key="3">
    <source>
        <dbReference type="Proteomes" id="UP000290289"/>
    </source>
</evidence>
<proteinExistence type="predicted"/>
<reference evidence="2 3" key="1">
    <citation type="submission" date="2018-10" db="EMBL/GenBank/DDBJ databases">
        <title>A high-quality apple genome assembly.</title>
        <authorList>
            <person name="Hu J."/>
        </authorList>
    </citation>
    <scope>NUCLEOTIDE SEQUENCE [LARGE SCALE GENOMIC DNA]</scope>
    <source>
        <strain evidence="3">cv. HFTH1</strain>
        <tissue evidence="2">Young leaf</tissue>
    </source>
</reference>
<dbReference type="AlphaFoldDB" id="A0A498HSG4"/>
<feature type="region of interest" description="Disordered" evidence="1">
    <location>
        <begin position="89"/>
        <end position="109"/>
    </location>
</feature>
<keyword evidence="3" id="KW-1185">Reference proteome</keyword>
<evidence type="ECO:0008006" key="4">
    <source>
        <dbReference type="Google" id="ProtNLM"/>
    </source>
</evidence>
<organism evidence="2 3">
    <name type="scientific">Malus domestica</name>
    <name type="common">Apple</name>
    <name type="synonym">Pyrus malus</name>
    <dbReference type="NCBI Taxonomy" id="3750"/>
    <lineage>
        <taxon>Eukaryota</taxon>
        <taxon>Viridiplantae</taxon>
        <taxon>Streptophyta</taxon>
        <taxon>Embryophyta</taxon>
        <taxon>Tracheophyta</taxon>
        <taxon>Spermatophyta</taxon>
        <taxon>Magnoliopsida</taxon>
        <taxon>eudicotyledons</taxon>
        <taxon>Gunneridae</taxon>
        <taxon>Pentapetalae</taxon>
        <taxon>rosids</taxon>
        <taxon>fabids</taxon>
        <taxon>Rosales</taxon>
        <taxon>Rosaceae</taxon>
        <taxon>Amygdaloideae</taxon>
        <taxon>Maleae</taxon>
        <taxon>Malus</taxon>
    </lineage>
</organism>
<comment type="caution">
    <text evidence="2">The sequence shown here is derived from an EMBL/GenBank/DDBJ whole genome shotgun (WGS) entry which is preliminary data.</text>
</comment>